<evidence type="ECO:0000256" key="2">
    <source>
        <dbReference type="ARBA" id="ARBA00004651"/>
    </source>
</evidence>
<keyword evidence="7" id="KW-1003">Cell membrane</keyword>
<dbReference type="NCBIfam" id="TIGR00797">
    <property type="entry name" value="matE"/>
    <property type="match status" value="1"/>
</dbReference>
<proteinExistence type="inferred from homology"/>
<dbReference type="GO" id="GO:0005886">
    <property type="term" value="C:plasma membrane"/>
    <property type="evidence" value="ECO:0007669"/>
    <property type="project" value="UniProtKB-SubCell"/>
</dbReference>
<feature type="transmembrane region" description="Helical" evidence="13">
    <location>
        <begin position="145"/>
        <end position="166"/>
    </location>
</feature>
<dbReference type="GO" id="GO:0006811">
    <property type="term" value="P:monoatomic ion transport"/>
    <property type="evidence" value="ECO:0007669"/>
    <property type="project" value="UniProtKB-KW"/>
</dbReference>
<protein>
    <recommendedName>
        <fullName evidence="4">Probable multidrug resistance protein NorM</fullName>
    </recommendedName>
    <alternativeName>
        <fullName evidence="12">Multidrug-efflux transporter</fullName>
    </alternativeName>
</protein>
<dbReference type="PIRSF" id="PIRSF006603">
    <property type="entry name" value="DinF"/>
    <property type="match status" value="1"/>
</dbReference>
<evidence type="ECO:0000256" key="7">
    <source>
        <dbReference type="ARBA" id="ARBA00022475"/>
    </source>
</evidence>
<feature type="transmembrane region" description="Helical" evidence="13">
    <location>
        <begin position="289"/>
        <end position="313"/>
    </location>
</feature>
<evidence type="ECO:0000256" key="4">
    <source>
        <dbReference type="ARBA" id="ARBA00020268"/>
    </source>
</evidence>
<sequence length="429" mass="46365">MIENLLQTVVGFVDTLFVSKLGLIEVTAVGIANTLIAVYLAIFLALGTGTSALIAKYVGAGELGKAKAIAHQSTWISILLGLLFGIVTFFFAEPLLLLMGAEPAVIADGAIYFRIVAIPSVFISLMTIFGSILRASGDTKTPMKVGLWINLIHIGIDYILIFGFLFIPAMGIAGAAWATVIIRIIGSIALFLAIRKSKLSFNLWKENSKEYTKPLLTLSVPAAIERLIMRFGQVLYFGLIVRIGTEVYAAHTIAGNIEIFSYMPGYGLAVAATTLVGQHMGAGKPQDAYRYGILTTAVAVGFMSIIGALLFFFSPLAATWFTGEGNVVEMVTTALRIDAFAQPFLAVSLVIAGALQGLGDTKSPMYSTAVGMWFIRVVGVYVLCLYLGMGIAGVWLSIALDLLVRALYLFIRFRNIFNNQQEEQIPMRN</sequence>
<evidence type="ECO:0000256" key="12">
    <source>
        <dbReference type="ARBA" id="ARBA00031636"/>
    </source>
</evidence>
<evidence type="ECO:0000313" key="14">
    <source>
        <dbReference type="EMBL" id="RJG22504.1"/>
    </source>
</evidence>
<dbReference type="AlphaFoldDB" id="A0A3A3GHH4"/>
<dbReference type="CDD" id="cd13137">
    <property type="entry name" value="MATE_NorM_like"/>
    <property type="match status" value="1"/>
</dbReference>
<feature type="transmembrane region" description="Helical" evidence="13">
    <location>
        <begin position="172"/>
        <end position="194"/>
    </location>
</feature>
<name>A0A3A3GHH4_PANTH</name>
<dbReference type="Proteomes" id="UP000266177">
    <property type="component" value="Unassembled WGS sequence"/>
</dbReference>
<feature type="transmembrane region" description="Helical" evidence="13">
    <location>
        <begin position="339"/>
        <end position="358"/>
    </location>
</feature>
<evidence type="ECO:0000256" key="13">
    <source>
        <dbReference type="SAM" id="Phobius"/>
    </source>
</evidence>
<comment type="caution">
    <text evidence="14">The sequence shown here is derived from an EMBL/GenBank/DDBJ whole genome shotgun (WGS) entry which is preliminary data.</text>
</comment>
<keyword evidence="5" id="KW-0813">Transport</keyword>
<keyword evidence="9 13" id="KW-1133">Transmembrane helix</keyword>
<gene>
    <name evidence="14" type="ORF">DQX05_17710</name>
</gene>
<evidence type="ECO:0000256" key="1">
    <source>
        <dbReference type="ARBA" id="ARBA00003408"/>
    </source>
</evidence>
<reference evidence="14 15" key="1">
    <citation type="submission" date="2018-09" db="EMBL/GenBank/DDBJ databases">
        <title>Paenibacillus SK2017-BO5.</title>
        <authorList>
            <person name="Piskunova J.V."/>
            <person name="Dubiley S.A."/>
            <person name="Severinov K.V."/>
        </authorList>
    </citation>
    <scope>NUCLEOTIDE SEQUENCE [LARGE SCALE GENOMIC DNA]</scope>
    <source>
        <strain evidence="14 15">BO5</strain>
    </source>
</reference>
<comment type="function">
    <text evidence="1">Multidrug efflux pump.</text>
</comment>
<evidence type="ECO:0000256" key="11">
    <source>
        <dbReference type="ARBA" id="ARBA00023136"/>
    </source>
</evidence>
<feature type="transmembrane region" description="Helical" evidence="13">
    <location>
        <begin position="111"/>
        <end position="133"/>
    </location>
</feature>
<dbReference type="InterPro" id="IPR048279">
    <property type="entry name" value="MdtK-like"/>
</dbReference>
<feature type="transmembrane region" description="Helical" evidence="13">
    <location>
        <begin position="259"/>
        <end position="277"/>
    </location>
</feature>
<evidence type="ECO:0000256" key="6">
    <source>
        <dbReference type="ARBA" id="ARBA00022449"/>
    </source>
</evidence>
<dbReference type="InterPro" id="IPR002528">
    <property type="entry name" value="MATE_fam"/>
</dbReference>
<evidence type="ECO:0000256" key="3">
    <source>
        <dbReference type="ARBA" id="ARBA00010199"/>
    </source>
</evidence>
<evidence type="ECO:0000313" key="15">
    <source>
        <dbReference type="Proteomes" id="UP000266177"/>
    </source>
</evidence>
<dbReference type="Pfam" id="PF01554">
    <property type="entry name" value="MatE"/>
    <property type="match status" value="2"/>
</dbReference>
<dbReference type="InterPro" id="IPR050222">
    <property type="entry name" value="MATE_MdtK"/>
</dbReference>
<feature type="transmembrane region" description="Helical" evidence="13">
    <location>
        <begin position="75"/>
        <end position="99"/>
    </location>
</feature>
<keyword evidence="6" id="KW-0050">Antiport</keyword>
<dbReference type="EMBL" id="QYZD01000016">
    <property type="protein sequence ID" value="RJG22504.1"/>
    <property type="molecule type" value="Genomic_DNA"/>
</dbReference>
<comment type="similarity">
    <text evidence="3">Belongs to the multi antimicrobial extrusion (MATE) (TC 2.A.66.1) family.</text>
</comment>
<dbReference type="PANTHER" id="PTHR43298:SF2">
    <property type="entry name" value="FMN_FAD EXPORTER YEEO-RELATED"/>
    <property type="match status" value="1"/>
</dbReference>
<keyword evidence="11 13" id="KW-0472">Membrane</keyword>
<accession>A0A3A3GHH4</accession>
<dbReference type="OrthoDB" id="9806302at2"/>
<evidence type="ECO:0000256" key="9">
    <source>
        <dbReference type="ARBA" id="ARBA00022989"/>
    </source>
</evidence>
<keyword evidence="8 13" id="KW-0812">Transmembrane</keyword>
<evidence type="ECO:0000256" key="5">
    <source>
        <dbReference type="ARBA" id="ARBA00022448"/>
    </source>
</evidence>
<keyword evidence="10" id="KW-0406">Ion transport</keyword>
<comment type="subcellular location">
    <subcellularLocation>
        <location evidence="2">Cell membrane</location>
        <topology evidence="2">Multi-pass membrane protein</topology>
    </subcellularLocation>
</comment>
<evidence type="ECO:0000256" key="8">
    <source>
        <dbReference type="ARBA" id="ARBA00022692"/>
    </source>
</evidence>
<dbReference type="GO" id="GO:0015297">
    <property type="term" value="F:antiporter activity"/>
    <property type="evidence" value="ECO:0007669"/>
    <property type="project" value="UniProtKB-KW"/>
</dbReference>
<dbReference type="PANTHER" id="PTHR43298">
    <property type="entry name" value="MULTIDRUG RESISTANCE PROTEIN NORM-RELATED"/>
    <property type="match status" value="1"/>
</dbReference>
<dbReference type="GO" id="GO:0042910">
    <property type="term" value="F:xenobiotic transmembrane transporter activity"/>
    <property type="evidence" value="ECO:0007669"/>
    <property type="project" value="InterPro"/>
</dbReference>
<organism evidence="14 15">
    <name type="scientific">Paenibacillus thiaminolyticus</name>
    <name type="common">Bacillus thiaminolyticus</name>
    <dbReference type="NCBI Taxonomy" id="49283"/>
    <lineage>
        <taxon>Bacteria</taxon>
        <taxon>Bacillati</taxon>
        <taxon>Bacillota</taxon>
        <taxon>Bacilli</taxon>
        <taxon>Bacillales</taxon>
        <taxon>Paenibacillaceae</taxon>
        <taxon>Paenibacillus</taxon>
    </lineage>
</organism>
<feature type="transmembrane region" description="Helical" evidence="13">
    <location>
        <begin position="370"/>
        <end position="388"/>
    </location>
</feature>
<evidence type="ECO:0000256" key="10">
    <source>
        <dbReference type="ARBA" id="ARBA00023065"/>
    </source>
</evidence>
<feature type="transmembrane region" description="Helical" evidence="13">
    <location>
        <begin position="36"/>
        <end position="55"/>
    </location>
</feature>